<dbReference type="OrthoDB" id="275996at2759"/>
<proteinExistence type="predicted"/>
<evidence type="ECO:0000313" key="5">
    <source>
        <dbReference type="WBParaSite" id="GPUH_0000348601-mRNA-1"/>
    </source>
</evidence>
<dbReference type="PANTHER" id="PTHR28441:SF2">
    <property type="entry name" value="PROTEIN FAM91A1"/>
    <property type="match status" value="1"/>
</dbReference>
<dbReference type="PANTHER" id="PTHR28441">
    <property type="entry name" value="PROTEIN FAM91A1"/>
    <property type="match status" value="1"/>
</dbReference>
<organism evidence="5">
    <name type="scientific">Gongylonema pulchrum</name>
    <dbReference type="NCBI Taxonomy" id="637853"/>
    <lineage>
        <taxon>Eukaryota</taxon>
        <taxon>Metazoa</taxon>
        <taxon>Ecdysozoa</taxon>
        <taxon>Nematoda</taxon>
        <taxon>Chromadorea</taxon>
        <taxon>Rhabditida</taxon>
        <taxon>Spirurina</taxon>
        <taxon>Spiruromorpha</taxon>
        <taxon>Spiruroidea</taxon>
        <taxon>Gongylonematidae</taxon>
        <taxon>Gongylonema</taxon>
    </lineage>
</organism>
<dbReference type="InterPro" id="IPR039199">
    <property type="entry name" value="FAM91"/>
</dbReference>
<evidence type="ECO:0000313" key="3">
    <source>
        <dbReference type="EMBL" id="VDK39744.1"/>
    </source>
</evidence>
<dbReference type="WBParaSite" id="GPUH_0000348601-mRNA-1">
    <property type="protein sequence ID" value="GPUH_0000348601-mRNA-1"/>
    <property type="gene ID" value="GPUH_0000348601"/>
</dbReference>
<evidence type="ECO:0000259" key="2">
    <source>
        <dbReference type="Pfam" id="PF14647"/>
    </source>
</evidence>
<keyword evidence="1" id="KW-0472">Membrane</keyword>
<dbReference type="Proteomes" id="UP000271098">
    <property type="component" value="Unassembled WGS sequence"/>
</dbReference>
<gene>
    <name evidence="3" type="ORF">GPUH_LOCUS3480</name>
</gene>
<feature type="domain" description="FAM91 N-terminal" evidence="2">
    <location>
        <begin position="9"/>
        <end position="108"/>
    </location>
</feature>
<name>A0A183D439_9BILA</name>
<evidence type="ECO:0000313" key="4">
    <source>
        <dbReference type="Proteomes" id="UP000271098"/>
    </source>
</evidence>
<protein>
    <submittedName>
        <fullName evidence="5">FAM91_N domain-containing protein</fullName>
    </submittedName>
</protein>
<accession>A0A183D439</accession>
<dbReference type="EMBL" id="UYRT01005987">
    <property type="protein sequence ID" value="VDK39744.1"/>
    <property type="molecule type" value="Genomic_DNA"/>
</dbReference>
<keyword evidence="1" id="KW-0812">Transmembrane</keyword>
<feature type="transmembrane region" description="Helical" evidence="1">
    <location>
        <begin position="96"/>
        <end position="112"/>
    </location>
</feature>
<sequence>MSDKDVEQYIRQNVVWAKLPEEIRLVLGSSQREYDKLVLEYSIKNQLRYKGNIVKYVKKNEETYYDILLKYSENHLMLYPYHLSDIVVRELRVTPFNYYISIMMVILMKFLFKFKKK</sequence>
<keyword evidence="4" id="KW-1185">Reference proteome</keyword>
<dbReference type="Pfam" id="PF14647">
    <property type="entry name" value="FAM91_N"/>
    <property type="match status" value="1"/>
</dbReference>
<reference evidence="3 4" key="2">
    <citation type="submission" date="2018-11" db="EMBL/GenBank/DDBJ databases">
        <authorList>
            <consortium name="Pathogen Informatics"/>
        </authorList>
    </citation>
    <scope>NUCLEOTIDE SEQUENCE [LARGE SCALE GENOMIC DNA]</scope>
</reference>
<dbReference type="InterPro" id="IPR028091">
    <property type="entry name" value="FAM91_N_dom"/>
</dbReference>
<evidence type="ECO:0000256" key="1">
    <source>
        <dbReference type="SAM" id="Phobius"/>
    </source>
</evidence>
<keyword evidence="1" id="KW-1133">Transmembrane helix</keyword>
<reference evidence="5" key="1">
    <citation type="submission" date="2016-06" db="UniProtKB">
        <authorList>
            <consortium name="WormBaseParasite"/>
        </authorList>
    </citation>
    <scope>IDENTIFICATION</scope>
</reference>
<dbReference type="AlphaFoldDB" id="A0A183D439"/>